<dbReference type="AlphaFoldDB" id="A0A5P9Q661"/>
<dbReference type="EMBL" id="CP045529">
    <property type="protein sequence ID" value="QFU96871.1"/>
    <property type="molecule type" value="Genomic_DNA"/>
</dbReference>
<dbReference type="RefSeq" id="WP_036954514.1">
    <property type="nucleotide sequence ID" value="NZ_BAABIH010000013.1"/>
</dbReference>
<gene>
    <name evidence="1" type="ORF">KDY119_00361</name>
</gene>
<keyword evidence="2" id="KW-1185">Reference proteome</keyword>
<proteinExistence type="predicted"/>
<evidence type="ECO:0000313" key="1">
    <source>
        <dbReference type="EMBL" id="QFU96871.1"/>
    </source>
</evidence>
<protein>
    <submittedName>
        <fullName evidence="1">Uncharacterized protein</fullName>
    </submittedName>
</protein>
<accession>A0A5P9Q661</accession>
<dbReference type="Proteomes" id="UP000326702">
    <property type="component" value="Chromosome"/>
</dbReference>
<dbReference type="KEGG" id="lxl:KDY119_00361"/>
<reference evidence="1 2" key="1">
    <citation type="submission" date="2019-10" db="EMBL/GenBank/DDBJ databases">
        <title>Genome sequence of Luteimicrobium xylanilyticum HY-24.</title>
        <authorList>
            <person name="Kim D.Y."/>
            <person name="Park H.-Y."/>
        </authorList>
    </citation>
    <scope>NUCLEOTIDE SEQUENCE [LARGE SCALE GENOMIC DNA]</scope>
    <source>
        <strain evidence="1 2">HY-24</strain>
    </source>
</reference>
<sequence length="91" mass="9878">MTDAQPSVEIRTIAYTVSADYLASVGGDFDARGVDDAVLDRLNADLPEGVEVRRDGRVFAAPDLVDTARAIDFDQLLADMDLDQILAEHGR</sequence>
<name>A0A5P9Q661_9MICO</name>
<evidence type="ECO:0000313" key="2">
    <source>
        <dbReference type="Proteomes" id="UP000326702"/>
    </source>
</evidence>
<dbReference type="OrthoDB" id="5006876at2"/>
<organism evidence="1 2">
    <name type="scientific">Luteimicrobium xylanilyticum</name>
    <dbReference type="NCBI Taxonomy" id="1133546"/>
    <lineage>
        <taxon>Bacteria</taxon>
        <taxon>Bacillati</taxon>
        <taxon>Actinomycetota</taxon>
        <taxon>Actinomycetes</taxon>
        <taxon>Micrococcales</taxon>
        <taxon>Luteimicrobium</taxon>
    </lineage>
</organism>